<feature type="transmembrane region" description="Helical" evidence="2">
    <location>
        <begin position="38"/>
        <end position="60"/>
    </location>
</feature>
<dbReference type="EMBL" id="KQ981693">
    <property type="protein sequence ID" value="KYN37786.1"/>
    <property type="molecule type" value="Genomic_DNA"/>
</dbReference>
<name>A0A195FBM6_9HYME</name>
<proteinExistence type="predicted"/>
<dbReference type="Proteomes" id="UP000078541">
    <property type="component" value="Unassembled WGS sequence"/>
</dbReference>
<keyword evidence="2" id="KW-0472">Membrane</keyword>
<keyword evidence="2" id="KW-1133">Transmembrane helix</keyword>
<accession>A0A195FBM6</accession>
<feature type="transmembrane region" description="Helical" evidence="2">
    <location>
        <begin position="6"/>
        <end position="26"/>
    </location>
</feature>
<reference evidence="3 4" key="1">
    <citation type="submission" date="2016-03" db="EMBL/GenBank/DDBJ databases">
        <title>Trachymyrmex septentrionalis WGS genome.</title>
        <authorList>
            <person name="Nygaard S."/>
            <person name="Hu H."/>
            <person name="Boomsma J."/>
            <person name="Zhang G."/>
        </authorList>
    </citation>
    <scope>NUCLEOTIDE SEQUENCE [LARGE SCALE GENOMIC DNA]</scope>
    <source>
        <strain evidence="3">Tsep2-gDNA-1</strain>
        <tissue evidence="3">Whole body</tissue>
    </source>
</reference>
<feature type="transmembrane region" description="Helical" evidence="2">
    <location>
        <begin position="702"/>
        <end position="721"/>
    </location>
</feature>
<gene>
    <name evidence="3" type="ORF">ALC56_07985</name>
</gene>
<organism evidence="3 4">
    <name type="scientific">Trachymyrmex septentrionalis</name>
    <dbReference type="NCBI Taxonomy" id="34720"/>
    <lineage>
        <taxon>Eukaryota</taxon>
        <taxon>Metazoa</taxon>
        <taxon>Ecdysozoa</taxon>
        <taxon>Arthropoda</taxon>
        <taxon>Hexapoda</taxon>
        <taxon>Insecta</taxon>
        <taxon>Pterygota</taxon>
        <taxon>Neoptera</taxon>
        <taxon>Endopterygota</taxon>
        <taxon>Hymenoptera</taxon>
        <taxon>Apocrita</taxon>
        <taxon>Aculeata</taxon>
        <taxon>Formicoidea</taxon>
        <taxon>Formicidae</taxon>
        <taxon>Myrmicinae</taxon>
        <taxon>Trachymyrmex</taxon>
    </lineage>
</organism>
<keyword evidence="2" id="KW-0812">Transmembrane</keyword>
<feature type="compositionally biased region" description="Polar residues" evidence="1">
    <location>
        <begin position="621"/>
        <end position="636"/>
    </location>
</feature>
<feature type="transmembrane region" description="Helical" evidence="2">
    <location>
        <begin position="667"/>
        <end position="690"/>
    </location>
</feature>
<evidence type="ECO:0000313" key="3">
    <source>
        <dbReference type="EMBL" id="KYN37786.1"/>
    </source>
</evidence>
<feature type="transmembrane region" description="Helical" evidence="2">
    <location>
        <begin position="225"/>
        <end position="244"/>
    </location>
</feature>
<feature type="transmembrane region" description="Helical" evidence="2">
    <location>
        <begin position="121"/>
        <end position="142"/>
    </location>
</feature>
<protein>
    <submittedName>
        <fullName evidence="3">Uncharacterized protein</fullName>
    </submittedName>
</protein>
<evidence type="ECO:0000256" key="2">
    <source>
        <dbReference type="SAM" id="Phobius"/>
    </source>
</evidence>
<evidence type="ECO:0000313" key="4">
    <source>
        <dbReference type="Proteomes" id="UP000078541"/>
    </source>
</evidence>
<feature type="transmembrane region" description="Helical" evidence="2">
    <location>
        <begin position="569"/>
        <end position="589"/>
    </location>
</feature>
<dbReference type="AlphaFoldDB" id="A0A195FBM6"/>
<sequence length="746" mass="85134">MHSAVLDATGYTLLLSSFITLVILLWKGCKRKKKLSFYVLSASDVFSTILTAIILLVNHIDDGIRLSYNWQNNTNGDIFNAWTMGDDYRFPFLQTHPREAVNEVDLNVTLTCGMQDLLMQYGMLIATLTNAFISLLTFTVQCNLNAVCAKRRCADVMRSLKNIQLESKNVEVKCQDNEMLKNEEEPASQQGDNINVKNRSNIIQRSMKISNFRTLKEDDKRPTNFLVMSHWLVPFLVVGMLYFAEYNDMNDARDAEDIECIFGSNFPMNDFDTFSVTDDNLNITGSVTYMTLSENNYFFNEMPSNKSKPSSAEIDEVVSKVQGIVRTALRYASNSTMKITDFHNTPRLQNLTQYILIHNLMKYIKNITNVNGVQGLNSTLIEEDINVHNSSTDNNIHLNQDPEVSLLYDVSKNASKESDVTTSESLGSVVSQVSINNKDDSHQEDAQIYFASTEESTTQTTTDTSIVQNATFVSNNQIYDEIMKRIQAASAYSAKNHYNHYNHLVSRPKDGDQPKISSLKNYMEKRKPNSIKDLFSNKNDNRYINTRTEQNNSLHMTNECLVSTKFLKLQLFVLSFTIYFLPILLSCILQMRGKHTCKNILAMLRAKTDLTSKDDKKIHRQNSVEGSSTSQRSRNHSWTDIDAIEKDHESCKENESMTLEIECMVRIFDTITLSLILCIVFWTPVFLGTLLRVHSCIRAPQWLNDITFLSAVSFGIVRNALNINIIRIQEACRSDNMKENRIHPVK</sequence>
<feature type="region of interest" description="Disordered" evidence="1">
    <location>
        <begin position="614"/>
        <end position="636"/>
    </location>
</feature>
<evidence type="ECO:0000256" key="1">
    <source>
        <dbReference type="SAM" id="MobiDB-lite"/>
    </source>
</evidence>
<keyword evidence="4" id="KW-1185">Reference proteome</keyword>